<accession>A0A2R6C6T1</accession>
<dbReference type="Proteomes" id="UP000242015">
    <property type="component" value="Unassembled WGS sequence"/>
</dbReference>
<dbReference type="AlphaFoldDB" id="A0A2R6C6T1"/>
<dbReference type="EMBL" id="NEXF01000459">
    <property type="protein sequence ID" value="PSO06560.1"/>
    <property type="molecule type" value="Genomic_DNA"/>
</dbReference>
<feature type="region of interest" description="Disordered" evidence="1">
    <location>
        <begin position="74"/>
        <end position="93"/>
    </location>
</feature>
<protein>
    <submittedName>
        <fullName evidence="2">Uncharacterized protein</fullName>
    </submittedName>
</protein>
<evidence type="ECO:0000313" key="2">
    <source>
        <dbReference type="EMBL" id="PSO06560.1"/>
    </source>
</evidence>
<proteinExistence type="predicted"/>
<reference evidence="2 3" key="1">
    <citation type="submission" date="2017-04" db="EMBL/GenBank/DDBJ databases">
        <title>Novel microbial lineages endemic to geothermal iron-oxide mats fill important gaps in the evolutionary history of Archaea.</title>
        <authorList>
            <person name="Jay Z.J."/>
            <person name="Beam J.P."/>
            <person name="Dlakic M."/>
            <person name="Rusch D.B."/>
            <person name="Kozubal M.A."/>
            <person name="Inskeep W.P."/>
        </authorList>
    </citation>
    <scope>NUCLEOTIDE SEQUENCE [LARGE SCALE GENOMIC DNA]</scope>
    <source>
        <strain evidence="2">BE_D</strain>
    </source>
</reference>
<name>A0A2R6C6T1_9ARCH</name>
<evidence type="ECO:0000256" key="1">
    <source>
        <dbReference type="SAM" id="MobiDB-lite"/>
    </source>
</evidence>
<evidence type="ECO:0000313" key="3">
    <source>
        <dbReference type="Proteomes" id="UP000242015"/>
    </source>
</evidence>
<gene>
    <name evidence="2" type="ORF">B9Q04_15410</name>
</gene>
<organism evidence="2 3">
    <name type="scientific">Candidatus Marsarchaeota G2 archaeon BE_D</name>
    <dbReference type="NCBI Taxonomy" id="1978158"/>
    <lineage>
        <taxon>Archaea</taxon>
        <taxon>Candidatus Marsarchaeota</taxon>
        <taxon>Candidatus Marsarchaeota group 2</taxon>
    </lineage>
</organism>
<comment type="caution">
    <text evidence="2">The sequence shown here is derived from an EMBL/GenBank/DDBJ whole genome shotgun (WGS) entry which is preliminary data.</text>
</comment>
<sequence>MGLSGAKTRVYDETQEHFITAVDEAVVEGNGEPVYVWMAEDAQGDEATSSAYHSPTRTADNALSFRADEKRDVFVGTPRYPPTEDPDTKTPRLADAGLQNQAHQTLSPRSTVERFFGNHKYHAKTPYNINPKKNTLTLLLDCLKLFLKWYTQ</sequence>